<evidence type="ECO:0000259" key="7">
    <source>
        <dbReference type="Pfam" id="PF04542"/>
    </source>
</evidence>
<evidence type="ECO:0008006" key="11">
    <source>
        <dbReference type="Google" id="ProtNLM"/>
    </source>
</evidence>
<feature type="domain" description="RNA polymerase sigma factor 70 region 4 type 2" evidence="8">
    <location>
        <begin position="117"/>
        <end position="168"/>
    </location>
</feature>
<dbReference type="InterPro" id="IPR007627">
    <property type="entry name" value="RNA_pol_sigma70_r2"/>
</dbReference>
<dbReference type="GO" id="GO:0003677">
    <property type="term" value="F:DNA binding"/>
    <property type="evidence" value="ECO:0007669"/>
    <property type="project" value="UniProtKB-KW"/>
</dbReference>
<dbReference type="InterPro" id="IPR014284">
    <property type="entry name" value="RNA_pol_sigma-70_dom"/>
</dbReference>
<evidence type="ECO:0000256" key="3">
    <source>
        <dbReference type="ARBA" id="ARBA00023082"/>
    </source>
</evidence>
<dbReference type="PANTHER" id="PTHR43133">
    <property type="entry name" value="RNA POLYMERASE ECF-TYPE SIGMA FACTO"/>
    <property type="match status" value="1"/>
</dbReference>
<evidence type="ECO:0000259" key="8">
    <source>
        <dbReference type="Pfam" id="PF08281"/>
    </source>
</evidence>
<dbReference type="NCBIfam" id="TIGR02937">
    <property type="entry name" value="sigma70-ECF"/>
    <property type="match status" value="1"/>
</dbReference>
<comment type="similarity">
    <text evidence="1">Belongs to the sigma-70 factor family. ECF subfamily.</text>
</comment>
<feature type="domain" description="RNA polymerase sigma-70 region 2" evidence="7">
    <location>
        <begin position="28"/>
        <end position="93"/>
    </location>
</feature>
<keyword evidence="4" id="KW-0238">DNA-binding</keyword>
<sequence>MPGEQSASPSRDGSVQERGAQSFMDRINLHHQNLRQYCHALTGSPWEGDDLVQDTLLKVWSAFHRGLKEEQVTLAYLYRVARNAWIDQCRKKSLAITQQPLEEARHPAADPLDVWIAMETLVQQLPPGQRTAFLLVDVLHYTASEAAAMVKTSEGAIKAALHRARVKLRIRNGAPGQQEEKEWPTTGAGAEKSSCSSAEADSFRTYAYLEAFRQQNTAAMVMLMNDGVQGEAVAPLLYAQSRKQSVNRRKASTSTSSQSVQSVYAMAAAA</sequence>
<protein>
    <recommendedName>
        <fullName evidence="11">RNA polymerase sigma factor</fullName>
    </recommendedName>
</protein>
<evidence type="ECO:0000256" key="4">
    <source>
        <dbReference type="ARBA" id="ARBA00023125"/>
    </source>
</evidence>
<dbReference type="InterPro" id="IPR013325">
    <property type="entry name" value="RNA_pol_sigma_r2"/>
</dbReference>
<feature type="region of interest" description="Disordered" evidence="6">
    <location>
        <begin position="171"/>
        <end position="194"/>
    </location>
</feature>
<dbReference type="Pfam" id="PF04542">
    <property type="entry name" value="Sigma70_r2"/>
    <property type="match status" value="1"/>
</dbReference>
<dbReference type="SUPFAM" id="SSF88946">
    <property type="entry name" value="Sigma2 domain of RNA polymerase sigma factors"/>
    <property type="match status" value="1"/>
</dbReference>
<dbReference type="EMBL" id="BORR01000029">
    <property type="protein sequence ID" value="GIO39892.1"/>
    <property type="molecule type" value="Genomic_DNA"/>
</dbReference>
<dbReference type="AlphaFoldDB" id="A0A919Y0D6"/>
<evidence type="ECO:0000256" key="5">
    <source>
        <dbReference type="ARBA" id="ARBA00023163"/>
    </source>
</evidence>
<name>A0A919Y0D6_9BACL</name>
<evidence type="ECO:0000313" key="10">
    <source>
        <dbReference type="Proteomes" id="UP000681162"/>
    </source>
</evidence>
<organism evidence="9 10">
    <name type="scientific">Paenibacillus antibioticophila</name>
    <dbReference type="NCBI Taxonomy" id="1274374"/>
    <lineage>
        <taxon>Bacteria</taxon>
        <taxon>Bacillati</taxon>
        <taxon>Bacillota</taxon>
        <taxon>Bacilli</taxon>
        <taxon>Bacillales</taxon>
        <taxon>Paenibacillaceae</taxon>
        <taxon>Paenibacillus</taxon>
    </lineage>
</organism>
<dbReference type="Pfam" id="PF08281">
    <property type="entry name" value="Sigma70_r4_2"/>
    <property type="match status" value="1"/>
</dbReference>
<feature type="region of interest" description="Disordered" evidence="6">
    <location>
        <begin position="243"/>
        <end position="270"/>
    </location>
</feature>
<keyword evidence="10" id="KW-1185">Reference proteome</keyword>
<feature type="compositionally biased region" description="Low complexity" evidence="6">
    <location>
        <begin position="252"/>
        <end position="263"/>
    </location>
</feature>
<dbReference type="InterPro" id="IPR036388">
    <property type="entry name" value="WH-like_DNA-bd_sf"/>
</dbReference>
<evidence type="ECO:0000313" key="9">
    <source>
        <dbReference type="EMBL" id="GIO39892.1"/>
    </source>
</evidence>
<evidence type="ECO:0000256" key="6">
    <source>
        <dbReference type="SAM" id="MobiDB-lite"/>
    </source>
</evidence>
<evidence type="ECO:0000256" key="2">
    <source>
        <dbReference type="ARBA" id="ARBA00023015"/>
    </source>
</evidence>
<dbReference type="Proteomes" id="UP000681162">
    <property type="component" value="Unassembled WGS sequence"/>
</dbReference>
<dbReference type="InterPro" id="IPR039425">
    <property type="entry name" value="RNA_pol_sigma-70-like"/>
</dbReference>
<dbReference type="InterPro" id="IPR013249">
    <property type="entry name" value="RNA_pol_sigma70_r4_t2"/>
</dbReference>
<dbReference type="GO" id="GO:0006352">
    <property type="term" value="P:DNA-templated transcription initiation"/>
    <property type="evidence" value="ECO:0007669"/>
    <property type="project" value="InterPro"/>
</dbReference>
<evidence type="ECO:0000256" key="1">
    <source>
        <dbReference type="ARBA" id="ARBA00010641"/>
    </source>
</evidence>
<accession>A0A919Y0D6</accession>
<reference evidence="9 10" key="1">
    <citation type="submission" date="2021-03" db="EMBL/GenBank/DDBJ databases">
        <title>Antimicrobial resistance genes in bacteria isolated from Japanese honey, and their potential for conferring macrolide and lincosamide resistance in the American foulbrood pathogen Paenibacillus larvae.</title>
        <authorList>
            <person name="Okamoto M."/>
            <person name="Kumagai M."/>
            <person name="Kanamori H."/>
            <person name="Takamatsu D."/>
        </authorList>
    </citation>
    <scope>NUCLEOTIDE SEQUENCE [LARGE SCALE GENOMIC DNA]</scope>
    <source>
        <strain evidence="9 10">J41TS12</strain>
    </source>
</reference>
<comment type="caution">
    <text evidence="9">The sequence shown here is derived from an EMBL/GenBank/DDBJ whole genome shotgun (WGS) entry which is preliminary data.</text>
</comment>
<proteinExistence type="inferred from homology"/>
<dbReference type="Gene3D" id="1.10.1740.10">
    <property type="match status" value="1"/>
</dbReference>
<keyword evidence="2" id="KW-0805">Transcription regulation</keyword>
<dbReference type="SUPFAM" id="SSF88659">
    <property type="entry name" value="Sigma3 and sigma4 domains of RNA polymerase sigma factors"/>
    <property type="match status" value="1"/>
</dbReference>
<dbReference type="Gene3D" id="1.10.10.10">
    <property type="entry name" value="Winged helix-like DNA-binding domain superfamily/Winged helix DNA-binding domain"/>
    <property type="match status" value="1"/>
</dbReference>
<keyword evidence="3" id="KW-0731">Sigma factor</keyword>
<keyword evidence="5" id="KW-0804">Transcription</keyword>
<gene>
    <name evidence="9" type="ORF">J41TS12_47530</name>
</gene>
<dbReference type="RefSeq" id="WP_212943648.1">
    <property type="nucleotide sequence ID" value="NZ_BORR01000029.1"/>
</dbReference>
<dbReference type="GO" id="GO:0016987">
    <property type="term" value="F:sigma factor activity"/>
    <property type="evidence" value="ECO:0007669"/>
    <property type="project" value="UniProtKB-KW"/>
</dbReference>
<dbReference type="InterPro" id="IPR013324">
    <property type="entry name" value="RNA_pol_sigma_r3/r4-like"/>
</dbReference>
<dbReference type="PANTHER" id="PTHR43133:SF8">
    <property type="entry name" value="RNA POLYMERASE SIGMA FACTOR HI_1459-RELATED"/>
    <property type="match status" value="1"/>
</dbReference>